<organism evidence="2 3">
    <name type="scientific">Stappia sediminis</name>
    <dbReference type="NCBI Taxonomy" id="2692190"/>
    <lineage>
        <taxon>Bacteria</taxon>
        <taxon>Pseudomonadati</taxon>
        <taxon>Pseudomonadota</taxon>
        <taxon>Alphaproteobacteria</taxon>
        <taxon>Hyphomicrobiales</taxon>
        <taxon>Stappiaceae</taxon>
        <taxon>Stappia</taxon>
    </lineage>
</organism>
<dbReference type="EMBL" id="WUMV01000001">
    <property type="protein sequence ID" value="MXN63342.1"/>
    <property type="molecule type" value="Genomic_DNA"/>
</dbReference>
<dbReference type="CDD" id="cd03454">
    <property type="entry name" value="YdeM"/>
    <property type="match status" value="1"/>
</dbReference>
<protein>
    <submittedName>
        <fullName evidence="2">Dehydratase</fullName>
    </submittedName>
</protein>
<dbReference type="Pfam" id="PF01575">
    <property type="entry name" value="MaoC_dehydratas"/>
    <property type="match status" value="1"/>
</dbReference>
<reference evidence="2 3" key="1">
    <citation type="submission" date="2019-12" db="EMBL/GenBank/DDBJ databases">
        <authorList>
            <person name="Li M."/>
        </authorList>
    </citation>
    <scope>NUCLEOTIDE SEQUENCE [LARGE SCALE GENOMIC DNA]</scope>
    <source>
        <strain evidence="2 3">GBMRC 2046</strain>
    </source>
</reference>
<proteinExistence type="predicted"/>
<dbReference type="PANTHER" id="PTHR43664:SF1">
    <property type="entry name" value="BETA-METHYLMALYL-COA DEHYDRATASE"/>
    <property type="match status" value="1"/>
</dbReference>
<dbReference type="InterPro" id="IPR029069">
    <property type="entry name" value="HotDog_dom_sf"/>
</dbReference>
<accession>A0A7X3LQP8</accession>
<name>A0A7X3LQP8_9HYPH</name>
<evidence type="ECO:0000313" key="2">
    <source>
        <dbReference type="EMBL" id="MXN63342.1"/>
    </source>
</evidence>
<evidence type="ECO:0000313" key="3">
    <source>
        <dbReference type="Proteomes" id="UP000433101"/>
    </source>
</evidence>
<gene>
    <name evidence="2" type="ORF">GR183_00365</name>
</gene>
<dbReference type="InterPro" id="IPR002539">
    <property type="entry name" value="MaoC-like_dom"/>
</dbReference>
<dbReference type="RefSeq" id="WP_160773604.1">
    <property type="nucleotide sequence ID" value="NZ_WUMV01000001.1"/>
</dbReference>
<sequence>MTTPELKAIGERHEIGSYTFTPEDIIRFARQFDPQRFHLSDEEAAKTHFGRLCASGWHTASVWMKLMIAYRARVAERARAAGETVAQLGPSPGFEDLKWIRPVFAGDTVTYYTTAVKARPSRSMPGWGILFTENEGVNQHGEPVFSFKGRVFVKMEKDREAAS</sequence>
<keyword evidence="3" id="KW-1185">Reference proteome</keyword>
<dbReference type="InterPro" id="IPR052342">
    <property type="entry name" value="MCH/BMMD"/>
</dbReference>
<comment type="caution">
    <text evidence="2">The sequence shown here is derived from an EMBL/GenBank/DDBJ whole genome shotgun (WGS) entry which is preliminary data.</text>
</comment>
<feature type="domain" description="MaoC-like" evidence="1">
    <location>
        <begin position="16"/>
        <end position="120"/>
    </location>
</feature>
<dbReference type="Proteomes" id="UP000433101">
    <property type="component" value="Unassembled WGS sequence"/>
</dbReference>
<evidence type="ECO:0000259" key="1">
    <source>
        <dbReference type="Pfam" id="PF01575"/>
    </source>
</evidence>
<dbReference type="PANTHER" id="PTHR43664">
    <property type="entry name" value="MONOAMINE OXIDASE-RELATED"/>
    <property type="match status" value="1"/>
</dbReference>
<dbReference type="Gene3D" id="3.10.129.10">
    <property type="entry name" value="Hotdog Thioesterase"/>
    <property type="match status" value="1"/>
</dbReference>
<dbReference type="SUPFAM" id="SSF54637">
    <property type="entry name" value="Thioesterase/thiol ester dehydrase-isomerase"/>
    <property type="match status" value="1"/>
</dbReference>
<dbReference type="AlphaFoldDB" id="A0A7X3LQP8"/>